<name>A0A081BMZ2_9BACT</name>
<dbReference type="InterPro" id="IPR036291">
    <property type="entry name" value="NAD(P)-bd_dom_sf"/>
</dbReference>
<evidence type="ECO:0000313" key="4">
    <source>
        <dbReference type="EMBL" id="GAK51758.1"/>
    </source>
</evidence>
<evidence type="ECO:0000313" key="5">
    <source>
        <dbReference type="Proteomes" id="UP000030700"/>
    </source>
</evidence>
<evidence type="ECO:0000256" key="2">
    <source>
        <dbReference type="ARBA" id="ARBA00023002"/>
    </source>
</evidence>
<reference evidence="4" key="1">
    <citation type="journal article" date="2015" name="PeerJ">
        <title>First genomic representation of candidate bacterial phylum KSB3 points to enhanced environmental sensing as a trigger of wastewater bulking.</title>
        <authorList>
            <person name="Sekiguchi Y."/>
            <person name="Ohashi A."/>
            <person name="Parks D.H."/>
            <person name="Yamauchi T."/>
            <person name="Tyson G.W."/>
            <person name="Hugenholtz P."/>
        </authorList>
    </citation>
    <scope>NUCLEOTIDE SEQUENCE [LARGE SCALE GENOMIC DNA]</scope>
</reference>
<dbReference type="Pfam" id="PF00106">
    <property type="entry name" value="adh_short"/>
    <property type="match status" value="1"/>
</dbReference>
<dbReference type="PRINTS" id="PR00081">
    <property type="entry name" value="GDHRDH"/>
</dbReference>
<keyword evidence="5" id="KW-1185">Reference proteome</keyword>
<dbReference type="STRING" id="1499966.U14_03003"/>
<evidence type="ECO:0000259" key="3">
    <source>
        <dbReference type="SMART" id="SM00822"/>
    </source>
</evidence>
<organism evidence="4">
    <name type="scientific">Candidatus Moduliflexus flocculans</name>
    <dbReference type="NCBI Taxonomy" id="1499966"/>
    <lineage>
        <taxon>Bacteria</taxon>
        <taxon>Candidatus Moduliflexota</taxon>
        <taxon>Candidatus Moduliflexia</taxon>
        <taxon>Candidatus Moduliflexales</taxon>
        <taxon>Candidatus Moduliflexaceae</taxon>
    </lineage>
</organism>
<dbReference type="EMBL" id="DF820457">
    <property type="protein sequence ID" value="GAK51758.1"/>
    <property type="molecule type" value="Genomic_DNA"/>
</dbReference>
<dbReference type="InterPro" id="IPR057326">
    <property type="entry name" value="KR_dom"/>
</dbReference>
<gene>
    <name evidence="4" type="ORF">U14_03003</name>
</gene>
<keyword evidence="2" id="KW-0560">Oxidoreductase</keyword>
<dbReference type="SMART" id="SM00822">
    <property type="entry name" value="PKS_KR"/>
    <property type="match status" value="1"/>
</dbReference>
<sequence>MRTYIITGATSGLGLATARCLAQEPDTKVILAVRDTIRGRRIAAELGQHVEVVELDLSSLDNIDAFLSSWQGNITGLINNAGVQIINETRFTKKERFEETFAVNHLAALKLTMGLLAFLGGGRVLFIGSGTHNPNNRTAIIFGFRGAKFTSIRNCADGLNNTGSIRQLGIDRYATSKFLNMVTTVELARRIPPERVSFFCLDPGIMAGTGLARTAPAPLRFVWAHFLPFAMKFLPDASTPTRSGKAAARIVTSKALEKQTGTIFSFDCQPSTRVWKSVFDAEIGRRVVDDSLNLLTGKQHH</sequence>
<accession>A0A081BMZ2</accession>
<dbReference type="PANTHER" id="PTHR24320">
    <property type="entry name" value="RETINOL DEHYDROGENASE"/>
    <property type="match status" value="1"/>
</dbReference>
<dbReference type="InterPro" id="IPR002347">
    <property type="entry name" value="SDR_fam"/>
</dbReference>
<dbReference type="HOGENOM" id="CLU_010194_44_3_0"/>
<dbReference type="Proteomes" id="UP000030700">
    <property type="component" value="Unassembled WGS sequence"/>
</dbReference>
<protein>
    <submittedName>
        <fullName evidence="4">Glucose/ribitol short chain dehydrogenase/reductase family protein</fullName>
    </submittedName>
</protein>
<evidence type="ECO:0000256" key="1">
    <source>
        <dbReference type="ARBA" id="ARBA00006484"/>
    </source>
</evidence>
<proteinExistence type="inferred from homology"/>
<feature type="domain" description="Ketoreductase" evidence="3">
    <location>
        <begin position="2"/>
        <end position="171"/>
    </location>
</feature>
<dbReference type="AlphaFoldDB" id="A0A081BMZ2"/>
<dbReference type="Gene3D" id="3.40.50.720">
    <property type="entry name" value="NAD(P)-binding Rossmann-like Domain"/>
    <property type="match status" value="1"/>
</dbReference>
<dbReference type="PANTHER" id="PTHR24320:SF148">
    <property type="entry name" value="NAD(P)-BINDING ROSSMANN-FOLD SUPERFAMILY PROTEIN"/>
    <property type="match status" value="1"/>
</dbReference>
<dbReference type="SUPFAM" id="SSF51735">
    <property type="entry name" value="NAD(P)-binding Rossmann-fold domains"/>
    <property type="match status" value="1"/>
</dbReference>
<dbReference type="GO" id="GO:0016491">
    <property type="term" value="F:oxidoreductase activity"/>
    <property type="evidence" value="ECO:0007669"/>
    <property type="project" value="UniProtKB-KW"/>
</dbReference>
<comment type="similarity">
    <text evidence="1">Belongs to the short-chain dehydrogenases/reductases (SDR) family.</text>
</comment>